<feature type="domain" description="ABC transmembrane type-1" evidence="9">
    <location>
        <begin position="62"/>
        <end position="257"/>
    </location>
</feature>
<dbReference type="Proteomes" id="UP000253941">
    <property type="component" value="Unassembled WGS sequence"/>
</dbReference>
<evidence type="ECO:0000256" key="8">
    <source>
        <dbReference type="RuleBase" id="RU363032"/>
    </source>
</evidence>
<dbReference type="PROSITE" id="PS50928">
    <property type="entry name" value="ABC_TM1"/>
    <property type="match status" value="1"/>
</dbReference>
<feature type="transmembrane region" description="Helical" evidence="8">
    <location>
        <begin position="238"/>
        <end position="260"/>
    </location>
</feature>
<comment type="subcellular location">
    <subcellularLocation>
        <location evidence="1 8">Cell membrane</location>
        <topology evidence="1 8">Multi-pass membrane protein</topology>
    </subcellularLocation>
</comment>
<dbReference type="SUPFAM" id="SSF161098">
    <property type="entry name" value="MetI-like"/>
    <property type="match status" value="1"/>
</dbReference>
<evidence type="ECO:0000256" key="3">
    <source>
        <dbReference type="ARBA" id="ARBA00022448"/>
    </source>
</evidence>
<dbReference type="InterPro" id="IPR035906">
    <property type="entry name" value="MetI-like_sf"/>
</dbReference>
<reference evidence="10 11" key="1">
    <citation type="submission" date="2018-07" db="EMBL/GenBank/DDBJ databases">
        <title>Venubactetium sediminum gen. nov., sp. nov., isolated from a marine solar saltern.</title>
        <authorList>
            <person name="Wang S."/>
        </authorList>
    </citation>
    <scope>NUCLEOTIDE SEQUENCE [LARGE SCALE GENOMIC DNA]</scope>
    <source>
        <strain evidence="10 11">WD2A32</strain>
    </source>
</reference>
<dbReference type="GO" id="GO:0005886">
    <property type="term" value="C:plasma membrane"/>
    <property type="evidence" value="ECO:0007669"/>
    <property type="project" value="UniProtKB-SubCell"/>
</dbReference>
<dbReference type="Gene3D" id="1.10.3720.10">
    <property type="entry name" value="MetI-like"/>
    <property type="match status" value="1"/>
</dbReference>
<comment type="caution">
    <text evidence="10">The sequence shown here is derived from an EMBL/GenBank/DDBJ whole genome shotgun (WGS) entry which is preliminary data.</text>
</comment>
<comment type="similarity">
    <text evidence="2">Belongs to the binding-protein-dependent transport system permease family. CysTW subfamily.</text>
</comment>
<dbReference type="Pfam" id="PF00528">
    <property type="entry name" value="BPD_transp_1"/>
    <property type="match status" value="1"/>
</dbReference>
<keyword evidence="3 8" id="KW-0813">Transport</keyword>
<dbReference type="CDD" id="cd06261">
    <property type="entry name" value="TM_PBP2"/>
    <property type="match status" value="1"/>
</dbReference>
<accession>A0A369T9B3</accession>
<dbReference type="PANTHER" id="PTHR43848:SF2">
    <property type="entry name" value="PUTRESCINE TRANSPORT SYSTEM PERMEASE PROTEIN POTI"/>
    <property type="match status" value="1"/>
</dbReference>
<dbReference type="RefSeq" id="WP_114583104.1">
    <property type="nucleotide sequence ID" value="NZ_QPMH01000017.1"/>
</dbReference>
<sequence length="282" mass="30332">MGQRRSIFVLTCLVFGFAFLYGPILSLIVYSFNESKLVSVWAGFSTKWYGELIQNEQILSAAFLSLRIAFITACIAVTLGTMAGMALARYGRFRGRTLFTGLITGPLVMPDVIIGISLLLLFVTSAEWLGIPGSRGMPTIIIAHATFCLAYVAVIVQSRLSSVDVSIEEAALDLGARPWKVFFTITLPIIAPALVAGWLLSFTLSLDDLVIASFVSGPGSSTLPMVVFSKVRLGVSPMINALATIIVAIVTVAVVIAGVLMHRAENRRQADIQQALARAGYQ</sequence>
<keyword evidence="5 8" id="KW-0812">Transmembrane</keyword>
<evidence type="ECO:0000256" key="1">
    <source>
        <dbReference type="ARBA" id="ARBA00004651"/>
    </source>
</evidence>
<evidence type="ECO:0000256" key="4">
    <source>
        <dbReference type="ARBA" id="ARBA00022475"/>
    </source>
</evidence>
<evidence type="ECO:0000259" key="9">
    <source>
        <dbReference type="PROSITE" id="PS50928"/>
    </source>
</evidence>
<feature type="transmembrane region" description="Helical" evidence="8">
    <location>
        <begin position="58"/>
        <end position="87"/>
    </location>
</feature>
<keyword evidence="6 8" id="KW-1133">Transmembrane helix</keyword>
<evidence type="ECO:0000313" key="11">
    <source>
        <dbReference type="Proteomes" id="UP000253941"/>
    </source>
</evidence>
<evidence type="ECO:0000313" key="10">
    <source>
        <dbReference type="EMBL" id="RDD60965.1"/>
    </source>
</evidence>
<evidence type="ECO:0000256" key="2">
    <source>
        <dbReference type="ARBA" id="ARBA00007069"/>
    </source>
</evidence>
<name>A0A369T9B3_9PROT</name>
<organism evidence="10 11">
    <name type="scientific">Ferruginivarius sediminum</name>
    <dbReference type="NCBI Taxonomy" id="2661937"/>
    <lineage>
        <taxon>Bacteria</taxon>
        <taxon>Pseudomonadati</taxon>
        <taxon>Pseudomonadota</taxon>
        <taxon>Alphaproteobacteria</taxon>
        <taxon>Rhodospirillales</taxon>
        <taxon>Rhodospirillaceae</taxon>
        <taxon>Ferruginivarius</taxon>
    </lineage>
</organism>
<dbReference type="AlphaFoldDB" id="A0A369T9B3"/>
<dbReference type="InterPro" id="IPR000515">
    <property type="entry name" value="MetI-like"/>
</dbReference>
<dbReference type="GO" id="GO:0055085">
    <property type="term" value="P:transmembrane transport"/>
    <property type="evidence" value="ECO:0007669"/>
    <property type="project" value="InterPro"/>
</dbReference>
<feature type="transmembrane region" description="Helical" evidence="8">
    <location>
        <begin position="99"/>
        <end position="124"/>
    </location>
</feature>
<keyword evidence="7 8" id="KW-0472">Membrane</keyword>
<keyword evidence="11" id="KW-1185">Reference proteome</keyword>
<dbReference type="EMBL" id="QPMH01000017">
    <property type="protein sequence ID" value="RDD60965.1"/>
    <property type="molecule type" value="Genomic_DNA"/>
</dbReference>
<gene>
    <name evidence="10" type="ORF">DRB17_15370</name>
</gene>
<evidence type="ECO:0000256" key="7">
    <source>
        <dbReference type="ARBA" id="ARBA00023136"/>
    </source>
</evidence>
<proteinExistence type="inferred from homology"/>
<evidence type="ECO:0000256" key="6">
    <source>
        <dbReference type="ARBA" id="ARBA00022989"/>
    </source>
</evidence>
<feature type="transmembrane region" description="Helical" evidence="8">
    <location>
        <begin position="7"/>
        <end position="32"/>
    </location>
</feature>
<feature type="transmembrane region" description="Helical" evidence="8">
    <location>
        <begin position="136"/>
        <end position="156"/>
    </location>
</feature>
<feature type="transmembrane region" description="Helical" evidence="8">
    <location>
        <begin position="181"/>
        <end position="200"/>
    </location>
</feature>
<evidence type="ECO:0000256" key="5">
    <source>
        <dbReference type="ARBA" id="ARBA00022692"/>
    </source>
</evidence>
<keyword evidence="4" id="KW-1003">Cell membrane</keyword>
<dbReference type="InterPro" id="IPR051789">
    <property type="entry name" value="Bact_Polyamine_Transport"/>
</dbReference>
<protein>
    <submittedName>
        <fullName evidence="10">ABC transporter permease subunit</fullName>
    </submittedName>
</protein>
<dbReference type="PANTHER" id="PTHR43848">
    <property type="entry name" value="PUTRESCINE TRANSPORT SYSTEM PERMEASE PROTEIN POTI"/>
    <property type="match status" value="1"/>
</dbReference>